<sequence>MSVHRNLHCLTRGDEANRGSQFGRNKNKTGEAGVGARAGDITGFSTKSNGLTPLIQVLPSLKKQDEGKCKWCLEVVVVELTSDTLLDLALRLCGEWSVERGACNEVLKPILLILSQKQTKSSTPETAMGCVDE</sequence>
<evidence type="ECO:0000256" key="1">
    <source>
        <dbReference type="SAM" id="MobiDB-lite"/>
    </source>
</evidence>
<dbReference type="KEGG" id="pbn:PADG_11308"/>
<protein>
    <submittedName>
        <fullName evidence="2">Uncharacterized protein</fullName>
    </submittedName>
</protein>
<feature type="region of interest" description="Disordered" evidence="1">
    <location>
        <begin position="14"/>
        <end position="33"/>
    </location>
</feature>
<dbReference type="HOGENOM" id="CLU_1907317_0_0_1"/>
<dbReference type="InParanoid" id="A0A0A0HWN4"/>
<organism evidence="2 3">
    <name type="scientific">Paracoccidioides brasiliensis (strain Pb18)</name>
    <dbReference type="NCBI Taxonomy" id="502780"/>
    <lineage>
        <taxon>Eukaryota</taxon>
        <taxon>Fungi</taxon>
        <taxon>Dikarya</taxon>
        <taxon>Ascomycota</taxon>
        <taxon>Pezizomycotina</taxon>
        <taxon>Eurotiomycetes</taxon>
        <taxon>Eurotiomycetidae</taxon>
        <taxon>Onygenales</taxon>
        <taxon>Ajellomycetaceae</taxon>
        <taxon>Paracoccidioides</taxon>
    </lineage>
</organism>
<dbReference type="VEuPathDB" id="FungiDB:PADG_11308"/>
<gene>
    <name evidence="2" type="ORF">PADG_11308</name>
</gene>
<evidence type="ECO:0000313" key="2">
    <source>
        <dbReference type="EMBL" id="KGM92486.1"/>
    </source>
</evidence>
<proteinExistence type="predicted"/>
<dbReference type="GeneID" id="22587205"/>
<accession>A0A0A0HWN4</accession>
<name>A0A0A0HWN4_PARBD</name>
<dbReference type="EMBL" id="KN275958">
    <property type="protein sequence ID" value="KGM92486.1"/>
    <property type="molecule type" value="Genomic_DNA"/>
</dbReference>
<reference evidence="2 3" key="1">
    <citation type="journal article" date="2011" name="PLoS Genet.">
        <title>Comparative genomic analysis of human fungal pathogens causing paracoccidioidomycosis.</title>
        <authorList>
            <person name="Desjardins C.A."/>
            <person name="Champion M.D."/>
            <person name="Holder J.W."/>
            <person name="Muszewska A."/>
            <person name="Goldberg J."/>
            <person name="Bailao A.M."/>
            <person name="Brigido M.M."/>
            <person name="Ferreira M.E."/>
            <person name="Garcia A.M."/>
            <person name="Grynberg M."/>
            <person name="Gujja S."/>
            <person name="Heiman D.I."/>
            <person name="Henn M.R."/>
            <person name="Kodira C.D."/>
            <person name="Leon-Narvaez H."/>
            <person name="Longo L.V."/>
            <person name="Ma L.J."/>
            <person name="Malavazi I."/>
            <person name="Matsuo A.L."/>
            <person name="Morais F.V."/>
            <person name="Pereira M."/>
            <person name="Rodriguez-Brito S."/>
            <person name="Sakthikumar S."/>
            <person name="Salem-Izacc S.M."/>
            <person name="Sykes S.M."/>
            <person name="Teixeira M.M."/>
            <person name="Vallejo M.C."/>
            <person name="Walter M.E."/>
            <person name="Yandava C."/>
            <person name="Young S."/>
            <person name="Zeng Q."/>
            <person name="Zucker J."/>
            <person name="Felipe M.S."/>
            <person name="Goldman G.H."/>
            <person name="Haas B.J."/>
            <person name="McEwen J.G."/>
            <person name="Nino-Vega G."/>
            <person name="Puccia R."/>
            <person name="San-Blas G."/>
            <person name="Soares C.M."/>
            <person name="Birren B.W."/>
            <person name="Cuomo C.A."/>
        </authorList>
    </citation>
    <scope>NUCLEOTIDE SEQUENCE [LARGE SCALE GENOMIC DNA]</scope>
    <source>
        <strain evidence="2 3">Pb18</strain>
    </source>
</reference>
<dbReference type="Proteomes" id="UP000001628">
    <property type="component" value="Unassembled WGS sequence"/>
</dbReference>
<keyword evidence="3" id="KW-1185">Reference proteome</keyword>
<evidence type="ECO:0000313" key="3">
    <source>
        <dbReference type="Proteomes" id="UP000001628"/>
    </source>
</evidence>
<dbReference type="RefSeq" id="XP_010757866.1">
    <property type="nucleotide sequence ID" value="XM_010759564.1"/>
</dbReference>
<dbReference type="AlphaFoldDB" id="A0A0A0HWN4"/>